<dbReference type="InterPro" id="IPR011944">
    <property type="entry name" value="Steroid_delta5-4_isomerase"/>
</dbReference>
<dbReference type="AlphaFoldDB" id="A0A433WID3"/>
<name>A0A433WID3_9BACT</name>
<dbReference type="InterPro" id="IPR032710">
    <property type="entry name" value="NTF2-like_dom_sf"/>
</dbReference>
<dbReference type="SUPFAM" id="SSF54427">
    <property type="entry name" value="NTF2-like"/>
    <property type="match status" value="1"/>
</dbReference>
<sequence length="148" mass="17587">MNTAFEFNAIQQINNEIYRCFETQNFRSAAHHLTSDCDYITFNGEHLRGRDAYVTTHEQLMNNFIFRGARLEGHIEQIRFLNDRTAVVIAYGAIRFRWQKKAPESRQSVNTTLWIKNGEDHWQMATFHNCRVKKISRFAQWLMTLGRK</sequence>
<keyword evidence="2" id="KW-1185">Reference proteome</keyword>
<dbReference type="OrthoDB" id="2887901at2"/>
<reference evidence="1" key="1">
    <citation type="submission" date="2020-05" db="EMBL/GenBank/DDBJ databases">
        <title>Chitinophaga laudate sp. nov., isolated from a tropical peat swamp.</title>
        <authorList>
            <person name="Goh C.B.S."/>
            <person name="Lee M.S."/>
            <person name="Parimannan S."/>
            <person name="Pasbakhsh P."/>
            <person name="Yule C.M."/>
            <person name="Rajandas H."/>
            <person name="Loke S."/>
            <person name="Croft L."/>
            <person name="Tan J.B.L."/>
        </authorList>
    </citation>
    <scope>NUCLEOTIDE SEQUENCE</scope>
    <source>
        <strain evidence="1">Mgbs1</strain>
    </source>
</reference>
<dbReference type="Gene3D" id="3.10.450.50">
    <property type="match status" value="1"/>
</dbReference>
<dbReference type="NCBIfam" id="TIGR02246">
    <property type="entry name" value="SgcJ/EcaC family oxidoreductase"/>
    <property type="match status" value="1"/>
</dbReference>
<gene>
    <name evidence="1" type="ORF">ECE50_013500</name>
</gene>
<dbReference type="InterPro" id="IPR037401">
    <property type="entry name" value="SnoaL-like"/>
</dbReference>
<dbReference type="EMBL" id="RIAR02000001">
    <property type="protein sequence ID" value="NSL87857.1"/>
    <property type="molecule type" value="Genomic_DNA"/>
</dbReference>
<evidence type="ECO:0000313" key="2">
    <source>
        <dbReference type="Proteomes" id="UP000281028"/>
    </source>
</evidence>
<accession>A0A433WID3</accession>
<comment type="caution">
    <text evidence="1">The sequence shown here is derived from an EMBL/GenBank/DDBJ whole genome shotgun (WGS) entry which is preliminary data.</text>
</comment>
<organism evidence="1 2">
    <name type="scientific">Chitinophaga solisilvae</name>
    <dbReference type="NCBI Taxonomy" id="1233460"/>
    <lineage>
        <taxon>Bacteria</taxon>
        <taxon>Pseudomonadati</taxon>
        <taxon>Bacteroidota</taxon>
        <taxon>Chitinophagia</taxon>
        <taxon>Chitinophagales</taxon>
        <taxon>Chitinophagaceae</taxon>
        <taxon>Chitinophaga</taxon>
    </lineage>
</organism>
<evidence type="ECO:0000313" key="1">
    <source>
        <dbReference type="EMBL" id="NSL87857.1"/>
    </source>
</evidence>
<proteinExistence type="predicted"/>
<protein>
    <submittedName>
        <fullName evidence="1">SgcJ/EcaC family oxidoreductase</fullName>
    </submittedName>
</protein>
<dbReference type="Proteomes" id="UP000281028">
    <property type="component" value="Unassembled WGS sequence"/>
</dbReference>
<dbReference type="Pfam" id="PF13474">
    <property type="entry name" value="SnoaL_3"/>
    <property type="match status" value="1"/>
</dbReference>